<accession>A0A841FFP4</accession>
<organism evidence="1 2">
    <name type="scientific">Phytomonospora endophytica</name>
    <dbReference type="NCBI Taxonomy" id="714109"/>
    <lineage>
        <taxon>Bacteria</taxon>
        <taxon>Bacillati</taxon>
        <taxon>Actinomycetota</taxon>
        <taxon>Actinomycetes</taxon>
        <taxon>Micromonosporales</taxon>
        <taxon>Micromonosporaceae</taxon>
        <taxon>Phytomonospora</taxon>
    </lineage>
</organism>
<dbReference type="Proteomes" id="UP000548476">
    <property type="component" value="Unassembled WGS sequence"/>
</dbReference>
<gene>
    <name evidence="1" type="ORF">HNR73_000500</name>
</gene>
<comment type="caution">
    <text evidence="1">The sequence shown here is derived from an EMBL/GenBank/DDBJ whole genome shotgun (WGS) entry which is preliminary data.</text>
</comment>
<protein>
    <submittedName>
        <fullName evidence="1">Uncharacterized protein</fullName>
    </submittedName>
</protein>
<keyword evidence="2" id="KW-1185">Reference proteome</keyword>
<dbReference type="EMBL" id="JACHGT010000001">
    <property type="protein sequence ID" value="MBB6032658.1"/>
    <property type="molecule type" value="Genomic_DNA"/>
</dbReference>
<sequence>MSAGKRHGGPWPIAFDTTGLEREGDAPSWIDPSTGHGVSVSVKEGPPFNAAWMSDEASLRRGFAGMFAPLGCLIEAELVPFGGARAVRQVMKMPHPRYEHGTIFATVFTLTKATRYAQITAFAAEGGPNQYTGIRETVVAAKLGIPADGPSHPYDPGLSSLLPFNRSDDAAFDAQFPEHPLTWVRAAGRHIHATAVVAPEYAGLPELAPPGGTR</sequence>
<dbReference type="RefSeq" id="WP_184785543.1">
    <property type="nucleotide sequence ID" value="NZ_BONT01000035.1"/>
</dbReference>
<reference evidence="1 2" key="1">
    <citation type="submission" date="2020-08" db="EMBL/GenBank/DDBJ databases">
        <title>Genomic Encyclopedia of Type Strains, Phase IV (KMG-IV): sequencing the most valuable type-strain genomes for metagenomic binning, comparative biology and taxonomic classification.</title>
        <authorList>
            <person name="Goeker M."/>
        </authorList>
    </citation>
    <scope>NUCLEOTIDE SEQUENCE [LARGE SCALE GENOMIC DNA]</scope>
    <source>
        <strain evidence="1 2">YIM 65646</strain>
    </source>
</reference>
<proteinExistence type="predicted"/>
<evidence type="ECO:0000313" key="2">
    <source>
        <dbReference type="Proteomes" id="UP000548476"/>
    </source>
</evidence>
<evidence type="ECO:0000313" key="1">
    <source>
        <dbReference type="EMBL" id="MBB6032658.1"/>
    </source>
</evidence>
<dbReference type="AlphaFoldDB" id="A0A841FFP4"/>
<name>A0A841FFP4_9ACTN</name>